<reference evidence="1 2" key="1">
    <citation type="submission" date="2016-10" db="EMBL/GenBank/DDBJ databases">
        <title>Draft genome sequences of four alkaliphilic bacteria belonging to the Anaerobacillus genus.</title>
        <authorList>
            <person name="Bassil N.M."/>
            <person name="Lloyd J.R."/>
        </authorList>
    </citation>
    <scope>NUCLEOTIDE SEQUENCE [LARGE SCALE GENOMIC DNA]</scope>
    <source>
        <strain evidence="1 2">DSM 18345</strain>
    </source>
</reference>
<evidence type="ECO:0000313" key="2">
    <source>
        <dbReference type="Proteomes" id="UP000179524"/>
    </source>
</evidence>
<protein>
    <submittedName>
        <fullName evidence="1">Nuclease</fullName>
    </submittedName>
</protein>
<dbReference type="EMBL" id="MLQR01000027">
    <property type="protein sequence ID" value="OIJ13546.1"/>
    <property type="molecule type" value="Genomic_DNA"/>
</dbReference>
<dbReference type="InterPro" id="IPR011604">
    <property type="entry name" value="PDDEXK-like_dom_sf"/>
</dbReference>
<sequence>MSNHAILSASGAHRWMNCTPSARLELEFDDKSGEAAAIGTAAHALSEHKLRKALKMQSKKPVSQYDSNEMDKYTDEYVEFVLEIIEQVKQDCNDPLVLIEQRLDFSTYVPDGFGTGDCLIIADGTLHIIDFKYGQGVLVSAEENPQMKLYSLGALELFDGIYDIGEVSMTIYQPRRENVSTSTASKESLYQWADEILKPKAELAFTGDGNYCPGEWCQFCRAAVKCRARAEEKMKLAVFEFALPPLLSDEEIAEILSSLGDLTNWANDIMAYAANAAINHGKEWPGFKVVTGRSNRKYTNEKAVAEAVKKAGYQDIYRQSLITITQMEKLLGKKRFNEILGGLVKKPPGKPVLVPVSDKRSEITTGTAKNDFMEE</sequence>
<gene>
    <name evidence="1" type="ORF">BKP37_09660</name>
</gene>
<dbReference type="OrthoDB" id="9766061at2"/>
<dbReference type="Gene3D" id="3.90.320.10">
    <property type="match status" value="1"/>
</dbReference>
<keyword evidence="2" id="KW-1185">Reference proteome</keyword>
<dbReference type="AlphaFoldDB" id="A0A1S2LMF8"/>
<accession>A0A1S2LMF8</accession>
<name>A0A1S2LMF8_9BACI</name>
<proteinExistence type="predicted"/>
<dbReference type="RefSeq" id="WP_071309398.1">
    <property type="nucleotide sequence ID" value="NZ_MLQR01000027.1"/>
</dbReference>
<organism evidence="1 2">
    <name type="scientific">Anaerobacillus alkalilacustris</name>
    <dbReference type="NCBI Taxonomy" id="393763"/>
    <lineage>
        <taxon>Bacteria</taxon>
        <taxon>Bacillati</taxon>
        <taxon>Bacillota</taxon>
        <taxon>Bacilli</taxon>
        <taxon>Bacillales</taxon>
        <taxon>Bacillaceae</taxon>
        <taxon>Anaerobacillus</taxon>
    </lineage>
</organism>
<dbReference type="InterPro" id="IPR021229">
    <property type="entry name" value="DUF2800"/>
</dbReference>
<dbReference type="Proteomes" id="UP000179524">
    <property type="component" value="Unassembled WGS sequence"/>
</dbReference>
<comment type="caution">
    <text evidence="1">The sequence shown here is derived from an EMBL/GenBank/DDBJ whole genome shotgun (WGS) entry which is preliminary data.</text>
</comment>
<dbReference type="Pfam" id="PF10926">
    <property type="entry name" value="DUF2800"/>
    <property type="match status" value="1"/>
</dbReference>
<evidence type="ECO:0000313" key="1">
    <source>
        <dbReference type="EMBL" id="OIJ13546.1"/>
    </source>
</evidence>